<dbReference type="Gene3D" id="1.20.120.530">
    <property type="entry name" value="GntR ligand-binding domain-like"/>
    <property type="match status" value="1"/>
</dbReference>
<organism evidence="5 6">
    <name type="scientific">Nesterenkonia xinjiangensis</name>
    <dbReference type="NCBI Taxonomy" id="225327"/>
    <lineage>
        <taxon>Bacteria</taxon>
        <taxon>Bacillati</taxon>
        <taxon>Actinomycetota</taxon>
        <taxon>Actinomycetes</taxon>
        <taxon>Micrococcales</taxon>
        <taxon>Micrococcaceae</taxon>
        <taxon>Nesterenkonia</taxon>
    </lineage>
</organism>
<dbReference type="PRINTS" id="PR00035">
    <property type="entry name" value="HTHGNTR"/>
</dbReference>
<dbReference type="PANTHER" id="PTHR43537:SF5">
    <property type="entry name" value="UXU OPERON TRANSCRIPTIONAL REGULATOR"/>
    <property type="match status" value="1"/>
</dbReference>
<comment type="caution">
    <text evidence="5">The sequence shown here is derived from an EMBL/GenBank/DDBJ whole genome shotgun (WGS) entry which is preliminary data.</text>
</comment>
<proteinExistence type="predicted"/>
<dbReference type="Pfam" id="PF00392">
    <property type="entry name" value="GntR"/>
    <property type="match status" value="1"/>
</dbReference>
<dbReference type="SUPFAM" id="SSF46785">
    <property type="entry name" value="Winged helix' DNA-binding domain"/>
    <property type="match status" value="1"/>
</dbReference>
<dbReference type="RefSeq" id="WP_179541957.1">
    <property type="nucleotide sequence ID" value="NZ_BAAALL010000005.1"/>
</dbReference>
<keyword evidence="1" id="KW-0805">Transcription regulation</keyword>
<dbReference type="InterPro" id="IPR008920">
    <property type="entry name" value="TF_FadR/GntR_C"/>
</dbReference>
<dbReference type="PANTHER" id="PTHR43537">
    <property type="entry name" value="TRANSCRIPTIONAL REGULATOR, GNTR FAMILY"/>
    <property type="match status" value="1"/>
</dbReference>
<evidence type="ECO:0000256" key="3">
    <source>
        <dbReference type="ARBA" id="ARBA00023163"/>
    </source>
</evidence>
<evidence type="ECO:0000259" key="4">
    <source>
        <dbReference type="PROSITE" id="PS50949"/>
    </source>
</evidence>
<dbReference type="SMART" id="SM00895">
    <property type="entry name" value="FCD"/>
    <property type="match status" value="1"/>
</dbReference>
<dbReference type="AlphaFoldDB" id="A0A7Z0GPE1"/>
<accession>A0A7Z0GPE1</accession>
<dbReference type="GO" id="GO:0003700">
    <property type="term" value="F:DNA-binding transcription factor activity"/>
    <property type="evidence" value="ECO:0007669"/>
    <property type="project" value="InterPro"/>
</dbReference>
<keyword evidence="3" id="KW-0804">Transcription</keyword>
<dbReference type="Proteomes" id="UP000535437">
    <property type="component" value="Unassembled WGS sequence"/>
</dbReference>
<keyword evidence="2 5" id="KW-0238">DNA-binding</keyword>
<gene>
    <name evidence="5" type="ORF">HNR09_002054</name>
</gene>
<keyword evidence="6" id="KW-1185">Reference proteome</keyword>
<evidence type="ECO:0000313" key="5">
    <source>
        <dbReference type="EMBL" id="NYJ78643.1"/>
    </source>
</evidence>
<dbReference type="InterPro" id="IPR036390">
    <property type="entry name" value="WH_DNA-bd_sf"/>
</dbReference>
<feature type="domain" description="HTH gntR-type" evidence="4">
    <location>
        <begin position="12"/>
        <end position="79"/>
    </location>
</feature>
<dbReference type="InterPro" id="IPR036388">
    <property type="entry name" value="WH-like_DNA-bd_sf"/>
</dbReference>
<name>A0A7Z0GPE1_9MICC</name>
<reference evidence="5 6" key="1">
    <citation type="submission" date="2020-07" db="EMBL/GenBank/DDBJ databases">
        <title>Sequencing the genomes of 1000 actinobacteria strains.</title>
        <authorList>
            <person name="Klenk H.-P."/>
        </authorList>
    </citation>
    <scope>NUCLEOTIDE SEQUENCE [LARGE SCALE GENOMIC DNA]</scope>
    <source>
        <strain evidence="5 6">DSM 15475</strain>
    </source>
</reference>
<dbReference type="EMBL" id="JACCFY010000001">
    <property type="protein sequence ID" value="NYJ78643.1"/>
    <property type="molecule type" value="Genomic_DNA"/>
</dbReference>
<dbReference type="Gene3D" id="1.10.10.10">
    <property type="entry name" value="Winged helix-like DNA-binding domain superfamily/Winged helix DNA-binding domain"/>
    <property type="match status" value="1"/>
</dbReference>
<evidence type="ECO:0000256" key="1">
    <source>
        <dbReference type="ARBA" id="ARBA00023015"/>
    </source>
</evidence>
<dbReference type="CDD" id="cd07377">
    <property type="entry name" value="WHTH_GntR"/>
    <property type="match status" value="1"/>
</dbReference>
<sequence length="216" mass="23729">MPNPRLPKLNRMTLREQVLESLREAVLSGTFRPGDHLAETELAESYGVSRGTVREALRTLQQAGLVTGDSRGKVRVRTLSPGEIGEIFRVRAALETLAVEEIIARGDAAAVAAELHTLLPPAQEDDVDYLRRLELDLAFHQRLCELSGNATLMETWAGLEDRMRVVMFSPGQGDPVDIMNADHHAPLVEAIAAEDPVGARAAFFAHMDEAARRWSA</sequence>
<evidence type="ECO:0000313" key="6">
    <source>
        <dbReference type="Proteomes" id="UP000535437"/>
    </source>
</evidence>
<protein>
    <submittedName>
        <fullName evidence="5">DNA-binding GntR family transcriptional regulator</fullName>
    </submittedName>
</protein>
<dbReference type="GO" id="GO:0003677">
    <property type="term" value="F:DNA binding"/>
    <property type="evidence" value="ECO:0007669"/>
    <property type="project" value="UniProtKB-KW"/>
</dbReference>
<dbReference type="Pfam" id="PF07729">
    <property type="entry name" value="FCD"/>
    <property type="match status" value="1"/>
</dbReference>
<evidence type="ECO:0000256" key="2">
    <source>
        <dbReference type="ARBA" id="ARBA00023125"/>
    </source>
</evidence>
<dbReference type="SMART" id="SM00345">
    <property type="entry name" value="HTH_GNTR"/>
    <property type="match status" value="1"/>
</dbReference>
<dbReference type="InterPro" id="IPR000524">
    <property type="entry name" value="Tscrpt_reg_HTH_GntR"/>
</dbReference>
<dbReference type="PROSITE" id="PS50949">
    <property type="entry name" value="HTH_GNTR"/>
    <property type="match status" value="1"/>
</dbReference>
<dbReference type="InterPro" id="IPR011711">
    <property type="entry name" value="GntR_C"/>
</dbReference>
<dbReference type="SUPFAM" id="SSF48008">
    <property type="entry name" value="GntR ligand-binding domain-like"/>
    <property type="match status" value="1"/>
</dbReference>